<dbReference type="Proteomes" id="UP000014216">
    <property type="component" value="Unassembled WGS sequence"/>
</dbReference>
<dbReference type="SUPFAM" id="SSF52210">
    <property type="entry name" value="Succinyl-CoA synthetase domains"/>
    <property type="match status" value="2"/>
</dbReference>
<dbReference type="EMBL" id="APJX01000001">
    <property type="protein sequence ID" value="EMS81032.1"/>
    <property type="molecule type" value="Genomic_DNA"/>
</dbReference>
<dbReference type="AlphaFoldDB" id="S0G7B4"/>
<comment type="caution">
    <text evidence="3">The sequence shown here is derived from an EMBL/GenBank/DDBJ whole genome shotgun (WGS) entry which is preliminary data.</text>
</comment>
<keyword evidence="4" id="KW-1185">Reference proteome</keyword>
<dbReference type="GO" id="GO:0005524">
    <property type="term" value="F:ATP binding"/>
    <property type="evidence" value="ECO:0007669"/>
    <property type="project" value="InterPro"/>
</dbReference>
<dbReference type="PATRIC" id="fig|1286635.3.peg.183"/>
<dbReference type="OrthoDB" id="9807426at2"/>
<feature type="domain" description="CoA-binding" evidence="1">
    <location>
        <begin position="316"/>
        <end position="445"/>
    </location>
</feature>
<dbReference type="InterPro" id="IPR032875">
    <property type="entry name" value="Succ_CoA_lig_flav_dom"/>
</dbReference>
<name>S0G7B4_9BACT</name>
<dbReference type="InterPro" id="IPR013815">
    <property type="entry name" value="ATP_grasp_subdomain_1"/>
</dbReference>
<feature type="domain" description="Succinyl-CoA synthetase-like flavodoxin" evidence="2">
    <location>
        <begin position="471"/>
        <end position="605"/>
    </location>
</feature>
<organism evidence="3 4">
    <name type="scientific">Desulfotignum phosphitoxidans DSM 13687</name>
    <dbReference type="NCBI Taxonomy" id="1286635"/>
    <lineage>
        <taxon>Bacteria</taxon>
        <taxon>Pseudomonadati</taxon>
        <taxon>Thermodesulfobacteriota</taxon>
        <taxon>Desulfobacteria</taxon>
        <taxon>Desulfobacterales</taxon>
        <taxon>Desulfobacteraceae</taxon>
        <taxon>Desulfotignum</taxon>
    </lineage>
</organism>
<sequence length="798" mass="87791">MGLQPELRIDFDAITELFTEAEQQGRNVLFEYETYRMLADSGAETPPSFNFIVKGSQPSNEVIDAMPGDKVVLKIVSPGIIHKTEADGVRIVEKKPEKIRSAIRRMMYEVPDALCDLIERQKIHSPGAYSGLTGDALKDAVVQDICGVLIVQFMPPDSESFGNELIVGIRYTREFGMVISAGLGGTDTELYAERFRTGQAIVTASTAMTDGDTFFGFFKKTISYKKLAGLTRGQRRIVTDEQLIECFSSFIAMANYYSPNNSQTPYVIDELEINPFAFTDYLMVPLDGMCRFSRSVSLPVQRPFHKVGHLLHPVKIGIIGVSTQRVNFGRLILNNILANGYNPEDICIVKPGLDMFEGILCVPDLASLDMKLDLFVVAVNAQQVPDLVDEIIFHDAANAVMLIPGGMGETAESEDRARQLVHKISEAHLKEGGGPVFLGANCLGVVSHPGKYDTLFIPEVKLPKRRGDHKRNTAFVSQSGAFMITRLSKCPEIDPAYMISVGNQNDLTLGDIVKYLKDDPDITVIAVYAEGFKDLDGLEFSRAVREAVQNGKEVIFYKAGRTPEGKTATSGHTASLAGDYMVCESCVRQAGGMIARTFPQFENLIMLSQRLHDKQIHGTRLAAVSGAGFEAVGMADNIRSDEYSLQMAGFTDDTTRKLSKFLAVKRLDSLVEVKNPLDINPAADDETHVTVVRYLAEDPNVDAVVVGLDPLSPAMRTLAECKAKKYNMDDKESIALQMPKLASELSKPVIGVVDGGYLYEPLVNKLLSQGMTVFRSSDRAIHSLAIYIEGRLYAAQIR</sequence>
<dbReference type="InterPro" id="IPR036291">
    <property type="entry name" value="NAD(P)-bd_dom_sf"/>
</dbReference>
<dbReference type="RefSeq" id="WP_006963662.1">
    <property type="nucleotide sequence ID" value="NZ_APJX01000001.1"/>
</dbReference>
<dbReference type="PANTHER" id="PTHR42793:SF1">
    <property type="entry name" value="PEPTIDYL-LYSINE N-ACETYLTRANSFERASE PATZ"/>
    <property type="match status" value="1"/>
</dbReference>
<proteinExistence type="predicted"/>
<dbReference type="Pfam" id="PF13549">
    <property type="entry name" value="ATP-grasp_5"/>
    <property type="match status" value="2"/>
</dbReference>
<evidence type="ECO:0000313" key="3">
    <source>
        <dbReference type="EMBL" id="EMS81032.1"/>
    </source>
</evidence>
<dbReference type="InterPro" id="IPR016102">
    <property type="entry name" value="Succinyl-CoA_synth-like"/>
</dbReference>
<evidence type="ECO:0000259" key="2">
    <source>
        <dbReference type="Pfam" id="PF13607"/>
    </source>
</evidence>
<dbReference type="Pfam" id="PF13380">
    <property type="entry name" value="CoA_binding_2"/>
    <property type="match status" value="1"/>
</dbReference>
<dbReference type="SUPFAM" id="SSF56059">
    <property type="entry name" value="Glutathione synthetase ATP-binding domain-like"/>
    <property type="match status" value="1"/>
</dbReference>
<dbReference type="PANTHER" id="PTHR42793">
    <property type="entry name" value="COA BINDING DOMAIN CONTAINING PROTEIN"/>
    <property type="match status" value="1"/>
</dbReference>
<evidence type="ECO:0000259" key="1">
    <source>
        <dbReference type="Pfam" id="PF13380"/>
    </source>
</evidence>
<gene>
    <name evidence="3" type="ORF">Dpo_1c01630</name>
</gene>
<protein>
    <submittedName>
        <fullName evidence="3">CoA-binding domain-containing protein</fullName>
    </submittedName>
</protein>
<dbReference type="Gene3D" id="3.30.470.20">
    <property type="entry name" value="ATP-grasp fold, B domain"/>
    <property type="match status" value="1"/>
</dbReference>
<dbReference type="InterPro" id="IPR003781">
    <property type="entry name" value="CoA-bd"/>
</dbReference>
<dbReference type="SUPFAM" id="SSF51735">
    <property type="entry name" value="NAD(P)-binding Rossmann-fold domains"/>
    <property type="match status" value="1"/>
</dbReference>
<dbReference type="Pfam" id="PF13607">
    <property type="entry name" value="Succ_CoA_lig"/>
    <property type="match status" value="1"/>
</dbReference>
<dbReference type="Gene3D" id="3.40.50.720">
    <property type="entry name" value="NAD(P)-binding Rossmann-like Domain"/>
    <property type="match status" value="1"/>
</dbReference>
<accession>S0G7B4</accession>
<reference evidence="3 4" key="1">
    <citation type="journal article" date="2013" name="Genome Announc.">
        <title>Draft Genome Sequence of Desulfotignum phosphitoxidans DSM 13687 Strain FiPS-3.</title>
        <authorList>
            <person name="Poehlein A."/>
            <person name="Daniel R."/>
            <person name="Simeonova D.D."/>
        </authorList>
    </citation>
    <scope>NUCLEOTIDE SEQUENCE [LARGE SCALE GENOMIC DNA]</scope>
    <source>
        <strain evidence="3 4">DSM 13687</strain>
    </source>
</reference>
<dbReference type="Gene3D" id="3.40.50.261">
    <property type="entry name" value="Succinyl-CoA synthetase domains"/>
    <property type="match status" value="2"/>
</dbReference>
<dbReference type="Gene3D" id="3.30.1490.20">
    <property type="entry name" value="ATP-grasp fold, A domain"/>
    <property type="match status" value="1"/>
</dbReference>
<evidence type="ECO:0000313" key="4">
    <source>
        <dbReference type="Proteomes" id="UP000014216"/>
    </source>
</evidence>